<evidence type="ECO:0000313" key="12">
    <source>
        <dbReference type="Proteomes" id="UP000308724"/>
    </source>
</evidence>
<dbReference type="InterPro" id="IPR009100">
    <property type="entry name" value="AcylCoA_DH/oxidase_NM_dom_sf"/>
</dbReference>
<dbReference type="InterPro" id="IPR050741">
    <property type="entry name" value="Acyl-CoA_dehydrogenase"/>
</dbReference>
<feature type="domain" description="Acyl-CoA dehydrogenase/oxidase C-terminal" evidence="8">
    <location>
        <begin position="568"/>
        <end position="724"/>
    </location>
</feature>
<name>A0A4T0BZC0_AURPU</name>
<dbReference type="Pfam" id="PF02771">
    <property type="entry name" value="Acyl-CoA_dh_N"/>
    <property type="match status" value="1"/>
</dbReference>
<accession>A0A4T0BZC0</accession>
<gene>
    <name evidence="11" type="ORF">D6C78_03028</name>
</gene>
<sequence>MGHQSSKPRRQHNRKLSRTHSDSTERPPPYTETPEEPWTTANQTPSKPPARTPSLTVERDEEILELHQRLAIRGKAVENLWKGNNKLQAELERLREYSTPDSEKTYPMSPYDNFIDYRDLANQHRQKIHQLHQQSRMEREAKDAKIVELEKQVRDLEEYIGKKESDLLYYQGRCTKVWEEAKIADAQLGRMSQKVMRLEVEAHASKRVLKSQDDHVELLERELKMARLVNTQHTALSRGVPVQDGTTKWVLDSQQDEISVTVSRVPSKLDSVVNYLIESIAETKKKLRELETARNRHGRDPTMQGQNLGDLVKLINAQHQRAVMPPERARKHPSLLMNHRAIMAPNTPIPFSEPPYLSGLPSPYYSASHLEWQKKCRAFITEHLTQHAMEWETAETVPEHVFHDFSKANMLLPSLPAPLPVERLKSLGIHDILGLPVEDFDYFHNAIYTDEMLKSGLAGPSGSLTTGMAFGVPPIFKFGSKELQDRFLPDLLTGKKRACIAITEPDAGSDVANIQATAVKSKDGKTYTINGSKKWITNGIWSEISAGTTYIELDDVVVPAENLIGEEGMGMKYIMTNFNHERLTIAIGCARQARVALSAAFEYCLKREAFGKSLMDQPVVRHRLAKCGAQLEAQWSWTESFVYAMIKLPKKDADVELGGLTAAAKAQAGVVLMECAQCAVLLFGGNGFTRSGKGEIAEKMWREVPGNRIPGGSEDVLFDLSIRQLVKNYQNKTKMLERPRGSSKL</sequence>
<protein>
    <recommendedName>
        <fullName evidence="13">Acyl-CoA dehydrogenase NM domain-like protein</fullName>
    </recommendedName>
</protein>
<evidence type="ECO:0000256" key="4">
    <source>
        <dbReference type="ARBA" id="ARBA00022827"/>
    </source>
</evidence>
<evidence type="ECO:0000256" key="6">
    <source>
        <dbReference type="SAM" id="Coils"/>
    </source>
</evidence>
<feature type="domain" description="Acyl-CoA dehydrogenase/oxidase N-terminal" evidence="10">
    <location>
        <begin position="368"/>
        <end position="495"/>
    </location>
</feature>
<dbReference type="AlphaFoldDB" id="A0A4T0BZC0"/>
<dbReference type="SUPFAM" id="SSF47203">
    <property type="entry name" value="Acyl-CoA dehydrogenase C-terminal domain-like"/>
    <property type="match status" value="1"/>
</dbReference>
<evidence type="ECO:0000259" key="10">
    <source>
        <dbReference type="Pfam" id="PF02771"/>
    </source>
</evidence>
<evidence type="ECO:0000256" key="7">
    <source>
        <dbReference type="SAM" id="MobiDB-lite"/>
    </source>
</evidence>
<dbReference type="SUPFAM" id="SSF56645">
    <property type="entry name" value="Acyl-CoA dehydrogenase NM domain-like"/>
    <property type="match status" value="1"/>
</dbReference>
<evidence type="ECO:0000256" key="1">
    <source>
        <dbReference type="ARBA" id="ARBA00001974"/>
    </source>
</evidence>
<dbReference type="Proteomes" id="UP000308724">
    <property type="component" value="Unassembled WGS sequence"/>
</dbReference>
<dbReference type="GO" id="GO:0003995">
    <property type="term" value="F:acyl-CoA dehydrogenase activity"/>
    <property type="evidence" value="ECO:0007669"/>
    <property type="project" value="TreeGrafter"/>
</dbReference>
<feature type="region of interest" description="Disordered" evidence="7">
    <location>
        <begin position="1"/>
        <end position="57"/>
    </location>
</feature>
<feature type="coiled-coil region" evidence="6">
    <location>
        <begin position="132"/>
        <end position="166"/>
    </location>
</feature>
<organism evidence="11 12">
    <name type="scientific">Aureobasidium pullulans</name>
    <name type="common">Black yeast</name>
    <name type="synonym">Pullularia pullulans</name>
    <dbReference type="NCBI Taxonomy" id="5580"/>
    <lineage>
        <taxon>Eukaryota</taxon>
        <taxon>Fungi</taxon>
        <taxon>Dikarya</taxon>
        <taxon>Ascomycota</taxon>
        <taxon>Pezizomycotina</taxon>
        <taxon>Dothideomycetes</taxon>
        <taxon>Dothideomycetidae</taxon>
        <taxon>Dothideales</taxon>
        <taxon>Saccotheciaceae</taxon>
        <taxon>Aureobasidium</taxon>
    </lineage>
</organism>
<dbReference type="GO" id="GO:0033539">
    <property type="term" value="P:fatty acid beta-oxidation using acyl-CoA dehydrogenase"/>
    <property type="evidence" value="ECO:0007669"/>
    <property type="project" value="TreeGrafter"/>
</dbReference>
<feature type="domain" description="Acyl-CoA oxidase/dehydrogenase middle" evidence="9">
    <location>
        <begin position="499"/>
        <end position="545"/>
    </location>
</feature>
<comment type="cofactor">
    <cofactor evidence="1">
        <name>FAD</name>
        <dbReference type="ChEBI" id="CHEBI:57692"/>
    </cofactor>
</comment>
<keyword evidence="3" id="KW-0285">Flavoprotein</keyword>
<dbReference type="Pfam" id="PF00441">
    <property type="entry name" value="Acyl-CoA_dh_1"/>
    <property type="match status" value="1"/>
</dbReference>
<dbReference type="InterPro" id="IPR013786">
    <property type="entry name" value="AcylCoA_DH/ox_N"/>
</dbReference>
<keyword evidence="4" id="KW-0274">FAD</keyword>
<keyword evidence="5" id="KW-0560">Oxidoreductase</keyword>
<dbReference type="Gene3D" id="2.40.110.10">
    <property type="entry name" value="Butyryl-CoA Dehydrogenase, subunit A, domain 2"/>
    <property type="match status" value="1"/>
</dbReference>
<dbReference type="GO" id="GO:0005737">
    <property type="term" value="C:cytoplasm"/>
    <property type="evidence" value="ECO:0007669"/>
    <property type="project" value="TreeGrafter"/>
</dbReference>
<evidence type="ECO:0000256" key="2">
    <source>
        <dbReference type="ARBA" id="ARBA00009347"/>
    </source>
</evidence>
<dbReference type="InterPro" id="IPR046373">
    <property type="entry name" value="Acyl-CoA_Oxase/DH_mid-dom_sf"/>
</dbReference>
<evidence type="ECO:0000259" key="8">
    <source>
        <dbReference type="Pfam" id="PF00441"/>
    </source>
</evidence>
<comment type="similarity">
    <text evidence="2">Belongs to the acyl-CoA dehydrogenase family.</text>
</comment>
<dbReference type="EMBL" id="QZBZ01000040">
    <property type="protein sequence ID" value="TIA39828.1"/>
    <property type="molecule type" value="Genomic_DNA"/>
</dbReference>
<dbReference type="InterPro" id="IPR009075">
    <property type="entry name" value="AcylCo_DH/oxidase_C"/>
</dbReference>
<reference evidence="11 12" key="1">
    <citation type="submission" date="2018-10" db="EMBL/GenBank/DDBJ databases">
        <title>Fifty Aureobasidium pullulans genomes reveal a recombining polyextremotolerant generalist.</title>
        <authorList>
            <person name="Gostincar C."/>
            <person name="Turk M."/>
            <person name="Zajc J."/>
            <person name="Gunde-Cimerman N."/>
        </authorList>
    </citation>
    <scope>NUCLEOTIDE SEQUENCE [LARGE SCALE GENOMIC DNA]</scope>
    <source>
        <strain evidence="11 12">EXF-1645</strain>
    </source>
</reference>
<evidence type="ECO:0000313" key="11">
    <source>
        <dbReference type="EMBL" id="TIA39828.1"/>
    </source>
</evidence>
<proteinExistence type="inferred from homology"/>
<dbReference type="Gene3D" id="1.20.140.10">
    <property type="entry name" value="Butyryl-CoA Dehydrogenase, subunit A, domain 3"/>
    <property type="match status" value="1"/>
</dbReference>
<dbReference type="GO" id="GO:0050660">
    <property type="term" value="F:flavin adenine dinucleotide binding"/>
    <property type="evidence" value="ECO:0007669"/>
    <property type="project" value="InterPro"/>
</dbReference>
<evidence type="ECO:0000256" key="5">
    <source>
        <dbReference type="ARBA" id="ARBA00023002"/>
    </source>
</evidence>
<evidence type="ECO:0000259" key="9">
    <source>
        <dbReference type="Pfam" id="PF02770"/>
    </source>
</evidence>
<dbReference type="InterPro" id="IPR036250">
    <property type="entry name" value="AcylCo_DH-like_C"/>
</dbReference>
<feature type="compositionally biased region" description="Basic residues" evidence="7">
    <location>
        <begin position="1"/>
        <end position="18"/>
    </location>
</feature>
<feature type="coiled-coil region" evidence="6">
    <location>
        <begin position="273"/>
        <end position="300"/>
    </location>
</feature>
<dbReference type="PANTHER" id="PTHR48083:SF15">
    <property type="entry name" value="ACYL-COA DEHYDROGENASE APDG"/>
    <property type="match status" value="1"/>
</dbReference>
<dbReference type="Gene3D" id="1.10.540.10">
    <property type="entry name" value="Acyl-CoA dehydrogenase/oxidase, N-terminal domain"/>
    <property type="match status" value="1"/>
</dbReference>
<keyword evidence="6" id="KW-0175">Coiled coil</keyword>
<evidence type="ECO:0008006" key="13">
    <source>
        <dbReference type="Google" id="ProtNLM"/>
    </source>
</evidence>
<dbReference type="Pfam" id="PF02770">
    <property type="entry name" value="Acyl-CoA_dh_M"/>
    <property type="match status" value="1"/>
</dbReference>
<evidence type="ECO:0000256" key="3">
    <source>
        <dbReference type="ARBA" id="ARBA00022630"/>
    </source>
</evidence>
<dbReference type="InterPro" id="IPR006091">
    <property type="entry name" value="Acyl-CoA_Oxase/DH_mid-dom"/>
</dbReference>
<comment type="caution">
    <text evidence="11">The sequence shown here is derived from an EMBL/GenBank/DDBJ whole genome shotgun (WGS) entry which is preliminary data.</text>
</comment>
<dbReference type="PANTHER" id="PTHR48083">
    <property type="entry name" value="MEDIUM-CHAIN SPECIFIC ACYL-COA DEHYDROGENASE, MITOCHONDRIAL-RELATED"/>
    <property type="match status" value="1"/>
</dbReference>
<dbReference type="InterPro" id="IPR037069">
    <property type="entry name" value="AcylCoA_DH/ox_N_sf"/>
</dbReference>